<accession>A0ABP5DAJ2</accession>
<evidence type="ECO:0000256" key="1">
    <source>
        <dbReference type="ARBA" id="ARBA00008324"/>
    </source>
</evidence>
<dbReference type="InterPro" id="IPR003736">
    <property type="entry name" value="PAAI_dom"/>
</dbReference>
<dbReference type="RefSeq" id="WP_344658724.1">
    <property type="nucleotide sequence ID" value="NZ_BAAAQM010000023.1"/>
</dbReference>
<comment type="caution">
    <text evidence="5">The sequence shown here is derived from an EMBL/GenBank/DDBJ whole genome shotgun (WGS) entry which is preliminary data.</text>
</comment>
<reference evidence="6" key="1">
    <citation type="journal article" date="2019" name="Int. J. Syst. Evol. Microbiol.">
        <title>The Global Catalogue of Microorganisms (GCM) 10K type strain sequencing project: providing services to taxonomists for standard genome sequencing and annotation.</title>
        <authorList>
            <consortium name="The Broad Institute Genomics Platform"/>
            <consortium name="The Broad Institute Genome Sequencing Center for Infectious Disease"/>
            <person name="Wu L."/>
            <person name="Ma J."/>
        </authorList>
    </citation>
    <scope>NUCLEOTIDE SEQUENCE [LARGE SCALE GENOMIC DNA]</scope>
    <source>
        <strain evidence="6">JCM 16013</strain>
    </source>
</reference>
<comment type="similarity">
    <text evidence="1">Belongs to the thioesterase PaaI family.</text>
</comment>
<gene>
    <name evidence="5" type="ORF">GCM10009838_41520</name>
</gene>
<feature type="compositionally biased region" description="Low complexity" evidence="3">
    <location>
        <begin position="11"/>
        <end position="21"/>
    </location>
</feature>
<protein>
    <submittedName>
        <fullName evidence="5">Hotdog fold thioesterase</fullName>
    </submittedName>
</protein>
<dbReference type="Gene3D" id="3.10.129.10">
    <property type="entry name" value="Hotdog Thioesterase"/>
    <property type="match status" value="1"/>
</dbReference>
<evidence type="ECO:0000256" key="3">
    <source>
        <dbReference type="SAM" id="MobiDB-lite"/>
    </source>
</evidence>
<dbReference type="PANTHER" id="PTHR21660:SF1">
    <property type="entry name" value="ACYL-COENZYME A THIOESTERASE 13"/>
    <property type="match status" value="1"/>
</dbReference>
<dbReference type="NCBIfam" id="TIGR00369">
    <property type="entry name" value="unchar_dom_1"/>
    <property type="match status" value="1"/>
</dbReference>
<organism evidence="5 6">
    <name type="scientific">Catenulispora subtropica</name>
    <dbReference type="NCBI Taxonomy" id="450798"/>
    <lineage>
        <taxon>Bacteria</taxon>
        <taxon>Bacillati</taxon>
        <taxon>Actinomycetota</taxon>
        <taxon>Actinomycetes</taxon>
        <taxon>Catenulisporales</taxon>
        <taxon>Catenulisporaceae</taxon>
        <taxon>Catenulispora</taxon>
    </lineage>
</organism>
<evidence type="ECO:0000256" key="2">
    <source>
        <dbReference type="ARBA" id="ARBA00022801"/>
    </source>
</evidence>
<dbReference type="InterPro" id="IPR029069">
    <property type="entry name" value="HotDog_dom_sf"/>
</dbReference>
<keyword evidence="6" id="KW-1185">Reference proteome</keyword>
<dbReference type="SUPFAM" id="SSF54637">
    <property type="entry name" value="Thioesterase/thiol ester dehydrase-isomerase"/>
    <property type="match status" value="1"/>
</dbReference>
<name>A0ABP5DAJ2_9ACTN</name>
<feature type="region of interest" description="Disordered" evidence="3">
    <location>
        <begin position="1"/>
        <end position="33"/>
    </location>
</feature>
<evidence type="ECO:0000313" key="6">
    <source>
        <dbReference type="Proteomes" id="UP001499854"/>
    </source>
</evidence>
<dbReference type="EMBL" id="BAAAQM010000023">
    <property type="protein sequence ID" value="GAA1976902.1"/>
    <property type="molecule type" value="Genomic_DNA"/>
</dbReference>
<dbReference type="InterPro" id="IPR006683">
    <property type="entry name" value="Thioestr_dom"/>
</dbReference>
<evidence type="ECO:0000259" key="4">
    <source>
        <dbReference type="Pfam" id="PF03061"/>
    </source>
</evidence>
<proteinExistence type="inferred from homology"/>
<dbReference type="CDD" id="cd03443">
    <property type="entry name" value="PaaI_thioesterase"/>
    <property type="match status" value="1"/>
</dbReference>
<evidence type="ECO:0000313" key="5">
    <source>
        <dbReference type="EMBL" id="GAA1976902.1"/>
    </source>
</evidence>
<dbReference type="PANTHER" id="PTHR21660">
    <property type="entry name" value="THIOESTERASE SUPERFAMILY MEMBER-RELATED"/>
    <property type="match status" value="1"/>
</dbReference>
<keyword evidence="2" id="KW-0378">Hydrolase</keyword>
<dbReference type="Proteomes" id="UP001499854">
    <property type="component" value="Unassembled WGS sequence"/>
</dbReference>
<dbReference type="InterPro" id="IPR039298">
    <property type="entry name" value="ACOT13"/>
</dbReference>
<sequence length="187" mass="19604">MTETLDGVESADTADPATADPSGERTRTYSWSDPLASSSEAAGLSGIEYLRAMAEGRMARPPISVTMGIDGLTEVEEGRVVFHMTPAEHHYNPIGSVHGGAFATLLDSACGCAVQSLLPAGDFYTSLDLSVKFLRGMTKDTGPVQCIGTVTHIGRRTALAEARIVDANGKLYATATSSCMVFRAGDA</sequence>
<dbReference type="Pfam" id="PF03061">
    <property type="entry name" value="4HBT"/>
    <property type="match status" value="1"/>
</dbReference>
<feature type="domain" description="Thioesterase" evidence="4">
    <location>
        <begin position="95"/>
        <end position="171"/>
    </location>
</feature>